<evidence type="ECO:0000259" key="2">
    <source>
        <dbReference type="Pfam" id="PF04773"/>
    </source>
</evidence>
<dbReference type="InterPro" id="IPR032623">
    <property type="entry name" value="FecR_N"/>
</dbReference>
<evidence type="ECO:0000259" key="4">
    <source>
        <dbReference type="Pfam" id="PF16344"/>
    </source>
</evidence>
<dbReference type="Pfam" id="PF16220">
    <property type="entry name" value="DUF4880"/>
    <property type="match status" value="1"/>
</dbReference>
<dbReference type="EMBL" id="BAYX01000011">
    <property type="protein sequence ID" value="GAJ95389.1"/>
    <property type="molecule type" value="Genomic_DNA"/>
</dbReference>
<dbReference type="PANTHER" id="PTHR30273">
    <property type="entry name" value="PERIPLASMIC SIGNAL SENSOR AND SIGMA FACTOR ACTIVATOR FECR-RELATED"/>
    <property type="match status" value="1"/>
</dbReference>
<feature type="domain" description="FecR N-terminal" evidence="3">
    <location>
        <begin position="24"/>
        <end position="65"/>
    </location>
</feature>
<dbReference type="GO" id="GO:0016989">
    <property type="term" value="F:sigma factor antagonist activity"/>
    <property type="evidence" value="ECO:0007669"/>
    <property type="project" value="TreeGrafter"/>
</dbReference>
<organism evidence="5 6">
    <name type="scientific">Rhizobium rhizogenes NBRC 13257</name>
    <dbReference type="NCBI Taxonomy" id="1220581"/>
    <lineage>
        <taxon>Bacteria</taxon>
        <taxon>Pseudomonadati</taxon>
        <taxon>Pseudomonadota</taxon>
        <taxon>Alphaproteobacteria</taxon>
        <taxon>Hyphomicrobiales</taxon>
        <taxon>Rhizobiaceae</taxon>
        <taxon>Rhizobium/Agrobacterium group</taxon>
        <taxon>Rhizobium</taxon>
    </lineage>
</organism>
<feature type="domain" description="FecR protein" evidence="2">
    <location>
        <begin position="129"/>
        <end position="221"/>
    </location>
</feature>
<dbReference type="AlphaFoldDB" id="A0AA87QBP0"/>
<evidence type="ECO:0000256" key="1">
    <source>
        <dbReference type="SAM" id="Phobius"/>
    </source>
</evidence>
<keyword evidence="1" id="KW-1133">Transmembrane helix</keyword>
<dbReference type="InterPro" id="IPR032508">
    <property type="entry name" value="FecR_C"/>
</dbReference>
<dbReference type="InterPro" id="IPR006860">
    <property type="entry name" value="FecR"/>
</dbReference>
<reference evidence="5 6" key="1">
    <citation type="submission" date="2014-05" db="EMBL/GenBank/DDBJ databases">
        <title>Whole genome shotgun sequence of Rhizobium rhizogenes NBRC 13257.</title>
        <authorList>
            <person name="Katano-Makiyama Y."/>
            <person name="Hosoyama A."/>
            <person name="Hashimoto M."/>
            <person name="Hosoyama Y."/>
            <person name="Noguchi M."/>
            <person name="Tsuchikane K."/>
            <person name="Kimura A."/>
            <person name="Ohji S."/>
            <person name="Ichikawa N."/>
            <person name="Yamazoe A."/>
            <person name="Fujita N."/>
        </authorList>
    </citation>
    <scope>NUCLEOTIDE SEQUENCE [LARGE SCALE GENOMIC DNA]</scope>
    <source>
        <strain evidence="5 6">NBRC 13257</strain>
    </source>
</reference>
<dbReference type="Gene3D" id="2.60.120.1440">
    <property type="match status" value="1"/>
</dbReference>
<evidence type="ECO:0000259" key="3">
    <source>
        <dbReference type="Pfam" id="PF16220"/>
    </source>
</evidence>
<proteinExistence type="predicted"/>
<dbReference type="Proteomes" id="UP000026941">
    <property type="component" value="Unassembled WGS sequence"/>
</dbReference>
<feature type="transmembrane region" description="Helical" evidence="1">
    <location>
        <begin position="99"/>
        <end position="119"/>
    </location>
</feature>
<feature type="domain" description="Protein FecR C-terminal" evidence="4">
    <location>
        <begin position="266"/>
        <end position="333"/>
    </location>
</feature>
<dbReference type="Pfam" id="PF04773">
    <property type="entry name" value="FecR"/>
    <property type="match status" value="1"/>
</dbReference>
<dbReference type="GeneID" id="86851866"/>
<dbReference type="InterPro" id="IPR012373">
    <property type="entry name" value="Ferrdict_sens_TM"/>
</dbReference>
<keyword evidence="1" id="KW-0812">Transmembrane</keyword>
<name>A0AA87QBP0_RHIRH</name>
<dbReference type="Pfam" id="PF16344">
    <property type="entry name" value="FecR_C"/>
    <property type="match status" value="1"/>
</dbReference>
<evidence type="ECO:0000313" key="6">
    <source>
        <dbReference type="Proteomes" id="UP000026941"/>
    </source>
</evidence>
<sequence>MGRNGTDNEDETGEGYVHDDPIADAALEWFARLRNAEPDARTMRDFQAWLDHNTRHAEEFHALEAMWGSSAFAKAVASLPMAESAAKQTAASRRQGLRWLPRLAAAAAVVLAVLGAWQYPKLMLAWQADYITATGDQSTIHLPDGSTMILNTASAVAFDFQNGQRTVRLLKGEAFFDVQHDASHPFRVTGHFGEVEVTGTAFSVRADDDSDDVVLERGHVEVTCLCNAAEQVRLEPDEAVTATATSLSAVRKTDPSRALAWRDGRVIFDDQPLGTVLNELRRYYGGTIIVADSRISRLIVTGNYRLDSIEGAIRTLADAAGVGMTRIPGGIIILR</sequence>
<dbReference type="PIRSF" id="PIRSF018266">
    <property type="entry name" value="FecR"/>
    <property type="match status" value="1"/>
</dbReference>
<evidence type="ECO:0000313" key="5">
    <source>
        <dbReference type="EMBL" id="GAJ95389.1"/>
    </source>
</evidence>
<gene>
    <name evidence="5" type="ORF">RRH01S_11_02970</name>
</gene>
<protein>
    <submittedName>
        <fullName evidence="5">FecR protein</fullName>
    </submittedName>
</protein>
<accession>A0AA87QBP0</accession>
<comment type="caution">
    <text evidence="5">The sequence shown here is derived from an EMBL/GenBank/DDBJ whole genome shotgun (WGS) entry which is preliminary data.</text>
</comment>
<keyword evidence="1" id="KW-0472">Membrane</keyword>
<dbReference type="PANTHER" id="PTHR30273:SF2">
    <property type="entry name" value="PROTEIN FECR"/>
    <property type="match status" value="1"/>
</dbReference>
<dbReference type="RefSeq" id="WP_015917942.1">
    <property type="nucleotide sequence ID" value="NZ_BAYX01000011.1"/>
</dbReference>
<dbReference type="Gene3D" id="3.55.50.30">
    <property type="match status" value="1"/>
</dbReference>